<feature type="domain" description="Radical SAM core" evidence="5">
    <location>
        <begin position="12"/>
        <end position="231"/>
    </location>
</feature>
<dbReference type="InterPro" id="IPR013785">
    <property type="entry name" value="Aldolase_TIM"/>
</dbReference>
<gene>
    <name evidence="6" type="ORF">IAD41_08410</name>
</gene>
<evidence type="ECO:0000256" key="1">
    <source>
        <dbReference type="ARBA" id="ARBA00022691"/>
    </source>
</evidence>
<dbReference type="GO" id="GO:0003824">
    <property type="term" value="F:catalytic activity"/>
    <property type="evidence" value="ECO:0007669"/>
    <property type="project" value="InterPro"/>
</dbReference>
<dbReference type="GO" id="GO:0046872">
    <property type="term" value="F:metal ion binding"/>
    <property type="evidence" value="ECO:0007669"/>
    <property type="project" value="UniProtKB-KW"/>
</dbReference>
<name>A0A9D1FX77_9BACT</name>
<reference evidence="6" key="1">
    <citation type="submission" date="2020-10" db="EMBL/GenBank/DDBJ databases">
        <authorList>
            <person name="Gilroy R."/>
        </authorList>
    </citation>
    <scope>NUCLEOTIDE SEQUENCE</scope>
    <source>
        <strain evidence="6">CHK152-2994</strain>
    </source>
</reference>
<dbReference type="PANTHER" id="PTHR11228:SF34">
    <property type="entry name" value="TUNGSTEN-CONTAINING ALDEHYDE FERREDOXIN OXIDOREDUCTASE COFACTOR MODIFYING PROTEIN"/>
    <property type="match status" value="1"/>
</dbReference>
<dbReference type="PROSITE" id="PS51918">
    <property type="entry name" value="RADICAL_SAM"/>
    <property type="match status" value="1"/>
</dbReference>
<dbReference type="InterPro" id="IPR007197">
    <property type="entry name" value="rSAM"/>
</dbReference>
<accession>A0A9D1FX77</accession>
<evidence type="ECO:0000256" key="2">
    <source>
        <dbReference type="ARBA" id="ARBA00022723"/>
    </source>
</evidence>
<dbReference type="Gene3D" id="3.20.20.70">
    <property type="entry name" value="Aldolase class I"/>
    <property type="match status" value="1"/>
</dbReference>
<evidence type="ECO:0000256" key="3">
    <source>
        <dbReference type="ARBA" id="ARBA00023004"/>
    </source>
</evidence>
<dbReference type="PANTHER" id="PTHR11228">
    <property type="entry name" value="RADICAL SAM DOMAIN PROTEIN"/>
    <property type="match status" value="1"/>
</dbReference>
<dbReference type="SFLD" id="SFLDS00029">
    <property type="entry name" value="Radical_SAM"/>
    <property type="match status" value="1"/>
</dbReference>
<dbReference type="InterPro" id="IPR050377">
    <property type="entry name" value="Radical_SAM_PqqE_MftC-like"/>
</dbReference>
<keyword evidence="2" id="KW-0479">Metal-binding</keyword>
<dbReference type="GO" id="GO:0051536">
    <property type="term" value="F:iron-sulfur cluster binding"/>
    <property type="evidence" value="ECO:0007669"/>
    <property type="project" value="UniProtKB-KW"/>
</dbReference>
<reference evidence="6" key="2">
    <citation type="journal article" date="2021" name="PeerJ">
        <title>Extensive microbial diversity within the chicken gut microbiome revealed by metagenomics and culture.</title>
        <authorList>
            <person name="Gilroy R."/>
            <person name="Ravi A."/>
            <person name="Getino M."/>
            <person name="Pursley I."/>
            <person name="Horton D.L."/>
            <person name="Alikhan N.F."/>
            <person name="Baker D."/>
            <person name="Gharbi K."/>
            <person name="Hall N."/>
            <person name="Watson M."/>
            <person name="Adriaenssens E.M."/>
            <person name="Foster-Nyarko E."/>
            <person name="Jarju S."/>
            <person name="Secka A."/>
            <person name="Antonio M."/>
            <person name="Oren A."/>
            <person name="Chaudhuri R.R."/>
            <person name="La Ragione R."/>
            <person name="Hildebrand F."/>
            <person name="Pallen M.J."/>
        </authorList>
    </citation>
    <scope>NUCLEOTIDE SEQUENCE</scope>
    <source>
        <strain evidence="6">CHK152-2994</strain>
    </source>
</reference>
<dbReference type="Pfam" id="PF04055">
    <property type="entry name" value="Radical_SAM"/>
    <property type="match status" value="1"/>
</dbReference>
<organism evidence="6 7">
    <name type="scientific">Candidatus Scatenecus faecavium</name>
    <dbReference type="NCBI Taxonomy" id="2840915"/>
    <lineage>
        <taxon>Bacteria</taxon>
        <taxon>Candidatus Scatenecus</taxon>
    </lineage>
</organism>
<keyword evidence="4" id="KW-0411">Iron-sulfur</keyword>
<dbReference type="SUPFAM" id="SSF102114">
    <property type="entry name" value="Radical SAM enzymes"/>
    <property type="match status" value="1"/>
</dbReference>
<dbReference type="Proteomes" id="UP000824139">
    <property type="component" value="Unassembled WGS sequence"/>
</dbReference>
<evidence type="ECO:0000259" key="5">
    <source>
        <dbReference type="PROSITE" id="PS51918"/>
    </source>
</evidence>
<dbReference type="EMBL" id="DVJO01000180">
    <property type="protein sequence ID" value="HIS83608.1"/>
    <property type="molecule type" value="Genomic_DNA"/>
</dbReference>
<sequence length="284" mass="33056">MTNLFQAQTCQLKELNNLFIELTAKNCNQRCKHCYIDFPLSKNVKDFISIDLIKEALNDTKSENIECIYLTGAEPMTHPDFNSILRLCLKRTNVCICTNGSFINEKKARFLKRVEDESNFEIIFQLSIDHYNEVKSDDIRGRGTYRQVLHAVKSLIKYGFNPILCVRDFYNEGREKILEGFKPVCEKIGFDACESNFKINNFYDKNSKDEIEFQTGWESLDCEHGRMLTAKGVYTCPFLANDHRGRSGADFKDYSRKNHLETDFCASCMKNKKQMFSIDFKKFS</sequence>
<evidence type="ECO:0000313" key="6">
    <source>
        <dbReference type="EMBL" id="HIS83608.1"/>
    </source>
</evidence>
<comment type="caution">
    <text evidence="6">The sequence shown here is derived from an EMBL/GenBank/DDBJ whole genome shotgun (WGS) entry which is preliminary data.</text>
</comment>
<evidence type="ECO:0000313" key="7">
    <source>
        <dbReference type="Proteomes" id="UP000824139"/>
    </source>
</evidence>
<proteinExistence type="predicted"/>
<dbReference type="AlphaFoldDB" id="A0A9D1FX77"/>
<dbReference type="InterPro" id="IPR058240">
    <property type="entry name" value="rSAM_sf"/>
</dbReference>
<evidence type="ECO:0000256" key="4">
    <source>
        <dbReference type="ARBA" id="ARBA00023014"/>
    </source>
</evidence>
<dbReference type="SFLD" id="SFLDG01067">
    <property type="entry name" value="SPASM/twitch_domain_containing"/>
    <property type="match status" value="1"/>
</dbReference>
<protein>
    <submittedName>
        <fullName evidence="6">Radical SAM protein</fullName>
    </submittedName>
</protein>
<keyword evidence="3" id="KW-0408">Iron</keyword>
<keyword evidence="1" id="KW-0949">S-adenosyl-L-methionine</keyword>
<dbReference type="CDD" id="cd01335">
    <property type="entry name" value="Radical_SAM"/>
    <property type="match status" value="1"/>
</dbReference>